<name>D7FK39_ECTSI</name>
<comment type="subcellular location">
    <subcellularLocation>
        <location evidence="1">Membrane</location>
        <topology evidence="1">Single-pass type II membrane protein</topology>
    </subcellularLocation>
</comment>
<dbReference type="STRING" id="2880.D7FK39"/>
<dbReference type="PANTHER" id="PTHR23033:SF14">
    <property type="entry name" value="GLYCOPROTEIN-N-ACETYLGALACTOSAMINE 3-BETA-GALACTOSYLTRANSFERASE 1-RELATED"/>
    <property type="match status" value="1"/>
</dbReference>
<dbReference type="Gene3D" id="3.40.50.300">
    <property type="entry name" value="P-loop containing nucleotide triphosphate hydrolases"/>
    <property type="match status" value="1"/>
</dbReference>
<evidence type="ECO:0000256" key="11">
    <source>
        <dbReference type="ARBA" id="ARBA00023136"/>
    </source>
</evidence>
<dbReference type="InterPro" id="IPR002889">
    <property type="entry name" value="WSC_carb-bd"/>
</dbReference>
<dbReference type="InterPro" id="IPR003378">
    <property type="entry name" value="Fringe-like_glycosylTrfase"/>
</dbReference>
<dbReference type="eggNOG" id="KOG2246">
    <property type="taxonomic scope" value="Eukaryota"/>
</dbReference>
<evidence type="ECO:0000256" key="5">
    <source>
        <dbReference type="ARBA" id="ARBA00022676"/>
    </source>
</evidence>
<comment type="similarity">
    <text evidence="3">Belongs to the glycosyltransferase 31 family. Beta3-Gal-T subfamily.</text>
</comment>
<dbReference type="InterPro" id="IPR027417">
    <property type="entry name" value="P-loop_NTPase"/>
</dbReference>
<keyword evidence="11" id="KW-0472">Membrane</keyword>
<comment type="pathway">
    <text evidence="2">Protein modification; protein glycosylation.</text>
</comment>
<evidence type="ECO:0000256" key="8">
    <source>
        <dbReference type="ARBA" id="ARBA00022741"/>
    </source>
</evidence>
<dbReference type="SUPFAM" id="SSF52540">
    <property type="entry name" value="P-loop containing nucleoside triphosphate hydrolases"/>
    <property type="match status" value="1"/>
</dbReference>
<dbReference type="GO" id="GO:0016020">
    <property type="term" value="C:membrane"/>
    <property type="evidence" value="ECO:0007669"/>
    <property type="project" value="UniProtKB-SubCell"/>
</dbReference>
<dbReference type="InterPro" id="IPR026050">
    <property type="entry name" value="C1GALT1/C1GALT1_chp1"/>
</dbReference>
<protein>
    <recommendedName>
        <fullName evidence="4">N-acetylgalactosaminide beta-1,3-galactosyltransferase</fullName>
        <ecNumber evidence="4">2.4.1.122</ecNumber>
    </recommendedName>
</protein>
<keyword evidence="10" id="KW-1133">Transmembrane helix</keyword>
<evidence type="ECO:0000256" key="2">
    <source>
        <dbReference type="ARBA" id="ARBA00004922"/>
    </source>
</evidence>
<dbReference type="Pfam" id="PF01822">
    <property type="entry name" value="WSC"/>
    <property type="match status" value="1"/>
</dbReference>
<evidence type="ECO:0000256" key="7">
    <source>
        <dbReference type="ARBA" id="ARBA00022692"/>
    </source>
</evidence>
<accession>D7FK39</accession>
<evidence type="ECO:0000259" key="12">
    <source>
        <dbReference type="PROSITE" id="PS51212"/>
    </source>
</evidence>
<keyword evidence="8" id="KW-0547">Nucleotide-binding</keyword>
<evidence type="ECO:0000256" key="9">
    <source>
        <dbReference type="ARBA" id="ARBA00022968"/>
    </source>
</evidence>
<sequence length="867" mass="98775">MTYVYKSNIQAVSRYMQTAPLECALFVPSAIGLAGCPADFSFVGCYADSVGKRILNSRGQHNPMSAEMCYMFCDDGVNTHFGMQYSGECWCGIHPELNQNGEELAAGECDFLCAGTTTGEICGGFLKMSVFEITAYKGCQYEALDQPIGRGSPPISGSEDTQIVGQPWDYQEKIDGTNFLSAQSDLPGACDGNDDHQKLLAQVRVWEGAAKTAPRIFCGISTRHQNHRTNVKAIKETWASHCDGFVAFSDKTDQELSTLKIKREGLEEEGNMWQKSRAIWKYINFHYKEDFDWFILGGDDLFLIAENLRKYLLSDEVKSAGGGIKNGGANPMYLGRRLRVFGEDHRMYNNGRASYVLNQASVGLLASHLDDDDCQPHRKTPWEDLLVSMCLKKNGVSAFDTRDTLGRERFHPFTPATHFGQHMPLDPADRLASGIVVNAWYMDQEVDAKFGREGYSSDSLSFNDVDEQLMRRLYHLVYSCQNDEVPGPESLPQANPVQKLVEIPEELTGWDLVERLHSIGLDSRADLARVLQETDPFKVAVDSPDKFECPDREADRFSLPDIRDHDNEEAFKAGQGFLYYQHLRKAGGTAFCDMASRNMPATEIPWYFCMADGRGSTATPPWSDKDFFLESMQKHGYRLTSNEWDVLPIEHLTLQGAIFATTLRHPVDRWYSQYRFEHLEHRDGSKPGSELLPFDLWYKKIRQDEMGDNAYIKTFCGRSSQRDDTFSEGVDGDGRPNYARDLWWSYHKFNTWGDQIAWEDLKSAMNILRRFNLVLVLEFVEDEMWALEEAFGWSLPRKQWLPDEHEAVRLDKKSIHAIGALPSEAWTDVLNANVFDFLLFQWVKRLYLERRACRHVDRASISDFQPQ</sequence>
<dbReference type="OrthoDB" id="414175at2759"/>
<keyword evidence="7" id="KW-0812">Transmembrane</keyword>
<organism evidence="13 14">
    <name type="scientific">Ectocarpus siliculosus</name>
    <name type="common">Brown alga</name>
    <name type="synonym">Conferva siliculosa</name>
    <dbReference type="NCBI Taxonomy" id="2880"/>
    <lineage>
        <taxon>Eukaryota</taxon>
        <taxon>Sar</taxon>
        <taxon>Stramenopiles</taxon>
        <taxon>Ochrophyta</taxon>
        <taxon>PX clade</taxon>
        <taxon>Phaeophyceae</taxon>
        <taxon>Ectocarpales</taxon>
        <taxon>Ectocarpaceae</taxon>
        <taxon>Ectocarpus</taxon>
    </lineage>
</organism>
<dbReference type="Gene3D" id="3.90.550.50">
    <property type="match status" value="1"/>
</dbReference>
<evidence type="ECO:0000313" key="14">
    <source>
        <dbReference type="Proteomes" id="UP000002630"/>
    </source>
</evidence>
<evidence type="ECO:0000256" key="4">
    <source>
        <dbReference type="ARBA" id="ARBA00012557"/>
    </source>
</evidence>
<gene>
    <name evidence="13" type="ORF">Esi_0140_0034</name>
</gene>
<evidence type="ECO:0000256" key="1">
    <source>
        <dbReference type="ARBA" id="ARBA00004606"/>
    </source>
</evidence>
<dbReference type="AlphaFoldDB" id="D7FK39"/>
<dbReference type="PROSITE" id="PS51212">
    <property type="entry name" value="WSC"/>
    <property type="match status" value="1"/>
</dbReference>
<dbReference type="EMBL" id="FN648001">
    <property type="protein sequence ID" value="CBJ29249.1"/>
    <property type="molecule type" value="Genomic_DNA"/>
</dbReference>
<dbReference type="Pfam" id="PF02434">
    <property type="entry name" value="Fringe"/>
    <property type="match status" value="1"/>
</dbReference>
<evidence type="ECO:0000256" key="3">
    <source>
        <dbReference type="ARBA" id="ARBA00006462"/>
    </source>
</evidence>
<feature type="domain" description="WSC" evidence="12">
    <location>
        <begin position="39"/>
        <end position="134"/>
    </location>
</feature>
<evidence type="ECO:0000256" key="6">
    <source>
        <dbReference type="ARBA" id="ARBA00022679"/>
    </source>
</evidence>
<dbReference type="PANTHER" id="PTHR23033">
    <property type="entry name" value="BETA1,3-GALACTOSYLTRANSFERASE"/>
    <property type="match status" value="1"/>
</dbReference>
<proteinExistence type="inferred from homology"/>
<dbReference type="EMBL" id="FN649747">
    <property type="protein sequence ID" value="CBJ29249.1"/>
    <property type="molecule type" value="Genomic_DNA"/>
</dbReference>
<keyword evidence="14" id="KW-1185">Reference proteome</keyword>
<dbReference type="GO" id="GO:0016263">
    <property type="term" value="F:glycoprotein-N-acetylgalactosamine 3-beta-galactosyltransferase activity"/>
    <property type="evidence" value="ECO:0007669"/>
    <property type="project" value="UniProtKB-EC"/>
</dbReference>
<dbReference type="EC" id="2.4.1.122" evidence="4"/>
<evidence type="ECO:0000313" key="13">
    <source>
        <dbReference type="EMBL" id="CBJ29249.1"/>
    </source>
</evidence>
<keyword evidence="6" id="KW-0808">Transferase</keyword>
<dbReference type="SMART" id="SM00321">
    <property type="entry name" value="WSC"/>
    <property type="match status" value="1"/>
</dbReference>
<dbReference type="GO" id="GO:0000166">
    <property type="term" value="F:nucleotide binding"/>
    <property type="evidence" value="ECO:0007669"/>
    <property type="project" value="UniProtKB-KW"/>
</dbReference>
<dbReference type="InParanoid" id="D7FK39"/>
<keyword evidence="5" id="KW-0328">Glycosyltransferase</keyword>
<reference evidence="13 14" key="1">
    <citation type="journal article" date="2010" name="Nature">
        <title>The Ectocarpus genome and the independent evolution of multicellularity in brown algae.</title>
        <authorList>
            <person name="Cock J.M."/>
            <person name="Sterck L."/>
            <person name="Rouze P."/>
            <person name="Scornet D."/>
            <person name="Allen A.E."/>
            <person name="Amoutzias G."/>
            <person name="Anthouard V."/>
            <person name="Artiguenave F."/>
            <person name="Aury J.M."/>
            <person name="Badger J.H."/>
            <person name="Beszteri B."/>
            <person name="Billiau K."/>
            <person name="Bonnet E."/>
            <person name="Bothwell J.H."/>
            <person name="Bowler C."/>
            <person name="Boyen C."/>
            <person name="Brownlee C."/>
            <person name="Carrano C.J."/>
            <person name="Charrier B."/>
            <person name="Cho G.Y."/>
            <person name="Coelho S.M."/>
            <person name="Collen J."/>
            <person name="Corre E."/>
            <person name="Da Silva C."/>
            <person name="Delage L."/>
            <person name="Delaroque N."/>
            <person name="Dittami S.M."/>
            <person name="Doulbeau S."/>
            <person name="Elias M."/>
            <person name="Farnham G."/>
            <person name="Gachon C.M."/>
            <person name="Gschloessl B."/>
            <person name="Heesch S."/>
            <person name="Jabbari K."/>
            <person name="Jubin C."/>
            <person name="Kawai H."/>
            <person name="Kimura K."/>
            <person name="Kloareg B."/>
            <person name="Kupper F.C."/>
            <person name="Lang D."/>
            <person name="Le Bail A."/>
            <person name="Leblanc C."/>
            <person name="Lerouge P."/>
            <person name="Lohr M."/>
            <person name="Lopez P.J."/>
            <person name="Martens C."/>
            <person name="Maumus F."/>
            <person name="Michel G."/>
            <person name="Miranda-Saavedra D."/>
            <person name="Morales J."/>
            <person name="Moreau H."/>
            <person name="Motomura T."/>
            <person name="Nagasato C."/>
            <person name="Napoli C.A."/>
            <person name="Nelson D.R."/>
            <person name="Nyvall-Collen P."/>
            <person name="Peters A.F."/>
            <person name="Pommier C."/>
            <person name="Potin P."/>
            <person name="Poulain J."/>
            <person name="Quesneville H."/>
            <person name="Read B."/>
            <person name="Rensing S.A."/>
            <person name="Ritter A."/>
            <person name="Rousvoal S."/>
            <person name="Samanta M."/>
            <person name="Samson G."/>
            <person name="Schroeder D.C."/>
            <person name="Segurens B."/>
            <person name="Strittmatter M."/>
            <person name="Tonon T."/>
            <person name="Tregear J.W."/>
            <person name="Valentin K."/>
            <person name="von Dassow P."/>
            <person name="Yamagishi T."/>
            <person name="Van de Peer Y."/>
            <person name="Wincker P."/>
        </authorList>
    </citation>
    <scope>NUCLEOTIDE SEQUENCE [LARGE SCALE GENOMIC DNA]</scope>
    <source>
        <strain evidence="14">Ec32 / CCAP1310/4</strain>
    </source>
</reference>
<evidence type="ECO:0000256" key="10">
    <source>
        <dbReference type="ARBA" id="ARBA00022989"/>
    </source>
</evidence>
<dbReference type="Proteomes" id="UP000002630">
    <property type="component" value="Linkage Group LG22"/>
</dbReference>
<keyword evidence="9" id="KW-0735">Signal-anchor</keyword>